<dbReference type="AlphaFoldDB" id="A0A9Q3EHL3"/>
<comment type="caution">
    <text evidence="1">The sequence shown here is derived from an EMBL/GenBank/DDBJ whole genome shotgun (WGS) entry which is preliminary data.</text>
</comment>
<evidence type="ECO:0000313" key="1">
    <source>
        <dbReference type="EMBL" id="MBW0523065.1"/>
    </source>
</evidence>
<protein>
    <submittedName>
        <fullName evidence="1">Uncharacterized protein</fullName>
    </submittedName>
</protein>
<reference evidence="1" key="1">
    <citation type="submission" date="2021-03" db="EMBL/GenBank/DDBJ databases">
        <title>Draft genome sequence of rust myrtle Austropuccinia psidii MF-1, a brazilian biotype.</title>
        <authorList>
            <person name="Quecine M.C."/>
            <person name="Pachon D.M.R."/>
            <person name="Bonatelli M.L."/>
            <person name="Correr F.H."/>
            <person name="Franceschini L.M."/>
            <person name="Leite T.F."/>
            <person name="Margarido G.R.A."/>
            <person name="Almeida C.A."/>
            <person name="Ferrarezi J.A."/>
            <person name="Labate C.A."/>
        </authorList>
    </citation>
    <scope>NUCLEOTIDE SEQUENCE</scope>
    <source>
        <strain evidence="1">MF-1</strain>
    </source>
</reference>
<sequence length="59" mass="6978">HRGTNIIGCHRIWCKTRVGRVLDVRLTFAPVFSQKSHHLQHSPPHWASIHFHHHPHLRP</sequence>
<evidence type="ECO:0000313" key="2">
    <source>
        <dbReference type="Proteomes" id="UP000765509"/>
    </source>
</evidence>
<proteinExistence type="predicted"/>
<dbReference type="Proteomes" id="UP000765509">
    <property type="component" value="Unassembled WGS sequence"/>
</dbReference>
<feature type="non-terminal residue" evidence="1">
    <location>
        <position position="1"/>
    </location>
</feature>
<organism evidence="1 2">
    <name type="scientific">Austropuccinia psidii MF-1</name>
    <dbReference type="NCBI Taxonomy" id="1389203"/>
    <lineage>
        <taxon>Eukaryota</taxon>
        <taxon>Fungi</taxon>
        <taxon>Dikarya</taxon>
        <taxon>Basidiomycota</taxon>
        <taxon>Pucciniomycotina</taxon>
        <taxon>Pucciniomycetes</taxon>
        <taxon>Pucciniales</taxon>
        <taxon>Sphaerophragmiaceae</taxon>
        <taxon>Austropuccinia</taxon>
    </lineage>
</organism>
<gene>
    <name evidence="1" type="ORF">O181_062780</name>
</gene>
<accession>A0A9Q3EHL3</accession>
<dbReference type="EMBL" id="AVOT02030013">
    <property type="protein sequence ID" value="MBW0523065.1"/>
    <property type="molecule type" value="Genomic_DNA"/>
</dbReference>
<name>A0A9Q3EHL3_9BASI</name>
<keyword evidence="2" id="KW-1185">Reference proteome</keyword>